<evidence type="ECO:0000313" key="2">
    <source>
        <dbReference type="Proteomes" id="UP001227268"/>
    </source>
</evidence>
<organism evidence="1 2">
    <name type="scientific">Naganishia friedmannii</name>
    <dbReference type="NCBI Taxonomy" id="89922"/>
    <lineage>
        <taxon>Eukaryota</taxon>
        <taxon>Fungi</taxon>
        <taxon>Dikarya</taxon>
        <taxon>Basidiomycota</taxon>
        <taxon>Agaricomycotina</taxon>
        <taxon>Tremellomycetes</taxon>
        <taxon>Filobasidiales</taxon>
        <taxon>Filobasidiaceae</taxon>
        <taxon>Naganishia</taxon>
    </lineage>
</organism>
<protein>
    <submittedName>
        <fullName evidence="1">Uncharacterized protein</fullName>
    </submittedName>
</protein>
<gene>
    <name evidence="1" type="ORF">QFC21_003153</name>
</gene>
<accession>A0ACC2VQW6</accession>
<comment type="caution">
    <text evidence="1">The sequence shown here is derived from an EMBL/GenBank/DDBJ whole genome shotgun (WGS) entry which is preliminary data.</text>
</comment>
<reference evidence="1" key="1">
    <citation type="submission" date="2023-04" db="EMBL/GenBank/DDBJ databases">
        <title>Draft Genome sequencing of Naganishia species isolated from polar environments using Oxford Nanopore Technology.</title>
        <authorList>
            <person name="Leo P."/>
            <person name="Venkateswaran K."/>
        </authorList>
    </citation>
    <scope>NUCLEOTIDE SEQUENCE</scope>
    <source>
        <strain evidence="1">MNA-CCFEE 5423</strain>
    </source>
</reference>
<keyword evidence="2" id="KW-1185">Reference proteome</keyword>
<evidence type="ECO:0000313" key="1">
    <source>
        <dbReference type="EMBL" id="KAJ9101814.1"/>
    </source>
</evidence>
<dbReference type="EMBL" id="JASBWT010000009">
    <property type="protein sequence ID" value="KAJ9101814.1"/>
    <property type="molecule type" value="Genomic_DNA"/>
</dbReference>
<sequence>MNTNTLYNALTSPLSTAFSLSNSAVNLASTSILTAGSYAAASPYSPVSAMIERGVIRILSQQVRYGQLTLILPDGREWKFAGGKGEVVAQARGMPLVTSSKTMPIIVESESDVSSEDDGSRTGSSRVLSSVASTSTLVSGDTTPYSATPSQSKFPDLSLTPNPTSVPFTGVTITPDLEAPTPATQAPHVTVHIHSSNFFMRILLSGDLGFAEAYMAGECSIHTTRNPTQVLSTRYYTTDILDPASPQREGAALLDLFQIIIRSDHPADISAPGARAEKKRENLNAGGISAGLQSLPAVVFSALGRITTNSRFVNSVRNSVGNIRAHYDISNRMFASFLSKDMTYSCGIYPSLDSDIFPGSARYSTHPWMETDELERSQYAKLHHIIRKAKIGQGHRVIEIGSGWGSFAIEAVRTTGCTVDTLTLSEQQKSLAEERIKLAGLQDKITVHLLDFRSIPKEWYHTFDRLVSIEMLEAVGKEYIKPYFEMIDNVLNDQGIACFQVITIPEARFATYANTEDFIRKWIFPGGFLPSVSFTTDMIDKGSHGRLVIDSICNIGPHYARTLREWRIRFLKNFDRDIIPALRDEHPEMTEHDIQVFKRKWIYYLVEKEMRLLAVMSSCDPSVKSGQKHLTERKSTGESDRGSRLKSSTFIYPRSPNHNLSFGMAFVRDITERNAAPARPPAAPTLSSPSSSGFPVVPHRSQRVSAFKRARSASGTNATTGNVATSDQPPPIGVVASGLAPTPLTTNSVNDRPAPQQSNEIDAMLHDVQTENANKVAAMSSLERQRELEELEESLSPGILAMLAQRAQRQLQKAKHEKPVDTHREAVQGKTEVRTEQETGSSNPGPAVDDTPPAKIKSVVLEQNTVTNQTDIAVPSKDSRQVRFAATEAPTPSEIQRQYFPEADLNEPNLKWLQESGNPTTSTSAALRFDLSGNPLTAEEGADLPSHLGLHHHGDEANQAGYSIDEILMLCASSFTPQRTIMLSLLGKIASKMDTYQEPIRRDLVARKVRESCLDMSSNVLVSGEKNSGLLRETITCLYAAVKAERFEDIDDTVSLHAFADDLHIQSWMQKAPMDLLVGRIRHLLSNKPSQSVLAITSIRQLLSILIAFSYASFDVAESIATAMSTLVKSFVTSVEWPIAEDEMQNAAIAIQTLRLSLVCAMTSRSGAKSQLQSACFHPYLRFLAIPPWQIDPPTTSSKPMYHIARLVIRIFETVGRYGLNGSLLSSSPELWLSVGQWVRQLDAAARTEQLSLASAYFDLLRIWTVSATDPHSMEKEHDLVWTQVDGLDWAEEASHLLQSELILGGTKSYPEVEKDFSVLKLEQAAVNLLIAWTIGVGKNKPRNGDEAKETIRKSLPIHFRTTTLQRLRELPTLEQDRQVQALASVTETAMSLCNKLEIDVLEGKEAALAATGLVFGIPRSLHALRCLQHTMLQSFGGSAKIGDISAWAAFAMQAITEGRPGDENSLLAIVDTLLDLPWDTDRIASISHPHGLYILRPFLHYAILPDLDVLVGPSRPLSNLLRVTTTLRRGTVARNIRTGAVAGLPLARDWMFTPFNALLRRSSSPVFKQLPPAWNASRRQLLRATLVFADLCTQSLASASNEKRKDQEMSRSEVLVNLMKVFVLEQVNPTDDEETVESELFRDPVVEGMMTRFLAPTLQSSESPVKDVTNMADVATSFLGAARTFYQFYYDFIELYESISLGHKLFSQLAFPPLAQTYPIDYRKLIWYEQPSALRTLRMRFEDIPREHGTLRTYFEPIESEDEVLRGYAQALITEAVHPRTHPFLYNLAAHHLVGALWTPEGSLVEEKKPILAAICASGRDDLMEDLYRRRAGADGEGNEGEEAMESVYQGATKVAQDMYTRRKRAVAKFSSATGGGPISPDKSPALHIIFQKAHLLVPPKPPQLRNGSSSACSVPENRLTVSQDTIELTTVPNPSSAHTHHRSSPVYTFDPDEMYASASRRALGSLIPPKIASPAAVSSGGTSARTQSVIDFYSKLPKGPQPAAQKATGLRGKYFEGPNASGAPILATIFVLFGIGYTIDYNKHHKNGHH</sequence>
<dbReference type="Proteomes" id="UP001227268">
    <property type="component" value="Unassembled WGS sequence"/>
</dbReference>
<name>A0ACC2VQW6_9TREE</name>
<proteinExistence type="predicted"/>